<dbReference type="GO" id="GO:0009055">
    <property type="term" value="F:electron transfer activity"/>
    <property type="evidence" value="ECO:0007669"/>
    <property type="project" value="InterPro"/>
</dbReference>
<proteinExistence type="predicted"/>
<dbReference type="OrthoDB" id="9811395at2"/>
<keyword evidence="2 4" id="KW-0479">Metal-binding</keyword>
<feature type="domain" description="Cytochrome c" evidence="6">
    <location>
        <begin position="58"/>
        <end position="147"/>
    </location>
</feature>
<accession>A0A1T5F9K7</accession>
<dbReference type="InterPro" id="IPR036909">
    <property type="entry name" value="Cyt_c-like_dom_sf"/>
</dbReference>
<dbReference type="STRING" id="623280.SAMN05660226_03841"/>
<sequence>MQERNSRKYSQIGVAILFLLLVACGGHQTEGQTQPETANGQEAALQGKSASALSERTAGMRAGQVVYDQYCATCHQTNGDGVPNLNPPLAKTDYVTGDKERLIRIVLNGSNEGLEVNGMVYSNAMPAHSFLSDEDVANVLSYIRNSFGNHADTVSVDEVRQVRATLE</sequence>
<keyword evidence="3 4" id="KW-0408">Iron</keyword>
<organism evidence="7 8">
    <name type="scientific">Parapedobacter luteus</name>
    <dbReference type="NCBI Taxonomy" id="623280"/>
    <lineage>
        <taxon>Bacteria</taxon>
        <taxon>Pseudomonadati</taxon>
        <taxon>Bacteroidota</taxon>
        <taxon>Sphingobacteriia</taxon>
        <taxon>Sphingobacteriales</taxon>
        <taxon>Sphingobacteriaceae</taxon>
        <taxon>Parapedobacter</taxon>
    </lineage>
</organism>
<dbReference type="PROSITE" id="PS51007">
    <property type="entry name" value="CYTC"/>
    <property type="match status" value="1"/>
</dbReference>
<evidence type="ECO:0000256" key="4">
    <source>
        <dbReference type="PROSITE-ProRule" id="PRU00433"/>
    </source>
</evidence>
<dbReference type="InterPro" id="IPR051459">
    <property type="entry name" value="Cytochrome_c-type_DH"/>
</dbReference>
<dbReference type="PROSITE" id="PS51257">
    <property type="entry name" value="PROKAR_LIPOPROTEIN"/>
    <property type="match status" value="1"/>
</dbReference>
<keyword evidence="8" id="KW-1185">Reference proteome</keyword>
<dbReference type="PANTHER" id="PTHR35008:SF8">
    <property type="entry name" value="ALCOHOL DEHYDROGENASE CYTOCHROME C SUBUNIT"/>
    <property type="match status" value="1"/>
</dbReference>
<dbReference type="Pfam" id="PF00034">
    <property type="entry name" value="Cytochrom_C"/>
    <property type="match status" value="1"/>
</dbReference>
<dbReference type="AlphaFoldDB" id="A0A1T5F9K7"/>
<dbReference type="GO" id="GO:0046872">
    <property type="term" value="F:metal ion binding"/>
    <property type="evidence" value="ECO:0007669"/>
    <property type="project" value="UniProtKB-KW"/>
</dbReference>
<dbReference type="PANTHER" id="PTHR35008">
    <property type="entry name" value="BLL4482 PROTEIN-RELATED"/>
    <property type="match status" value="1"/>
</dbReference>
<feature type="compositionally biased region" description="Polar residues" evidence="5">
    <location>
        <begin position="30"/>
        <end position="40"/>
    </location>
</feature>
<evidence type="ECO:0000313" key="8">
    <source>
        <dbReference type="Proteomes" id="UP000190541"/>
    </source>
</evidence>
<dbReference type="InterPro" id="IPR009056">
    <property type="entry name" value="Cyt_c-like_dom"/>
</dbReference>
<evidence type="ECO:0000256" key="5">
    <source>
        <dbReference type="SAM" id="MobiDB-lite"/>
    </source>
</evidence>
<dbReference type="Proteomes" id="UP000190541">
    <property type="component" value="Unassembled WGS sequence"/>
</dbReference>
<dbReference type="EMBL" id="FUYS01000014">
    <property type="protein sequence ID" value="SKB92728.1"/>
    <property type="molecule type" value="Genomic_DNA"/>
</dbReference>
<evidence type="ECO:0000313" key="7">
    <source>
        <dbReference type="EMBL" id="SKB92728.1"/>
    </source>
</evidence>
<evidence type="ECO:0000256" key="2">
    <source>
        <dbReference type="ARBA" id="ARBA00022723"/>
    </source>
</evidence>
<evidence type="ECO:0000259" key="6">
    <source>
        <dbReference type="PROSITE" id="PS51007"/>
    </source>
</evidence>
<evidence type="ECO:0000256" key="3">
    <source>
        <dbReference type="ARBA" id="ARBA00023004"/>
    </source>
</evidence>
<reference evidence="7 8" key="1">
    <citation type="submission" date="2017-02" db="EMBL/GenBank/DDBJ databases">
        <authorList>
            <person name="Peterson S.W."/>
        </authorList>
    </citation>
    <scope>NUCLEOTIDE SEQUENCE [LARGE SCALE GENOMIC DNA]</scope>
    <source>
        <strain evidence="7 8">DSM 22899</strain>
    </source>
</reference>
<gene>
    <name evidence="7" type="ORF">SAMN05660226_03841</name>
</gene>
<dbReference type="SUPFAM" id="SSF46626">
    <property type="entry name" value="Cytochrome c"/>
    <property type="match status" value="1"/>
</dbReference>
<dbReference type="Gene3D" id="1.10.760.10">
    <property type="entry name" value="Cytochrome c-like domain"/>
    <property type="match status" value="1"/>
</dbReference>
<feature type="region of interest" description="Disordered" evidence="5">
    <location>
        <begin position="30"/>
        <end position="50"/>
    </location>
</feature>
<dbReference type="GO" id="GO:0020037">
    <property type="term" value="F:heme binding"/>
    <property type="evidence" value="ECO:0007669"/>
    <property type="project" value="InterPro"/>
</dbReference>
<keyword evidence="1 4" id="KW-0349">Heme</keyword>
<protein>
    <submittedName>
        <fullName evidence="7">Cytochrome c, mono-and diheme variants</fullName>
    </submittedName>
</protein>
<evidence type="ECO:0000256" key="1">
    <source>
        <dbReference type="ARBA" id="ARBA00022617"/>
    </source>
</evidence>
<name>A0A1T5F9K7_9SPHI</name>